<dbReference type="PANTHER" id="PTHR28234">
    <property type="entry name" value="NUCLEAR CONTROL OF ATPASE PROTEIN 2"/>
    <property type="match status" value="1"/>
</dbReference>
<gene>
    <name evidence="8" type="primary">NCA2</name>
    <name evidence="8" type="ORF">V5O48_001373</name>
</gene>
<comment type="caution">
    <text evidence="8">The sequence shown here is derived from an EMBL/GenBank/DDBJ whole genome shotgun (WGS) entry which is preliminary data.</text>
</comment>
<evidence type="ECO:0000256" key="1">
    <source>
        <dbReference type="ARBA" id="ARBA00004225"/>
    </source>
</evidence>
<comment type="subcellular location">
    <subcellularLocation>
        <location evidence="1">Mitochondrion membrane</location>
        <topology evidence="1">Multi-pass membrane protein</topology>
    </subcellularLocation>
</comment>
<feature type="compositionally biased region" description="Polar residues" evidence="6">
    <location>
        <begin position="31"/>
        <end position="47"/>
    </location>
</feature>
<keyword evidence="9" id="KW-1185">Reference proteome</keyword>
<dbReference type="Pfam" id="PF08637">
    <property type="entry name" value="NCA2"/>
    <property type="match status" value="1"/>
</dbReference>
<evidence type="ECO:0000256" key="4">
    <source>
        <dbReference type="ARBA" id="ARBA00023128"/>
    </source>
</evidence>
<evidence type="ECO:0000256" key="5">
    <source>
        <dbReference type="ARBA" id="ARBA00023136"/>
    </source>
</evidence>
<protein>
    <submittedName>
        <fullName evidence="8">Nuclear control of ATPase protein 2</fullName>
    </submittedName>
</protein>
<dbReference type="PANTHER" id="PTHR28234:SF1">
    <property type="entry name" value="NUCLEAR CONTROL OF ATPASE PROTEIN 2"/>
    <property type="match status" value="1"/>
</dbReference>
<evidence type="ECO:0000256" key="7">
    <source>
        <dbReference type="SAM" id="Phobius"/>
    </source>
</evidence>
<evidence type="ECO:0000313" key="9">
    <source>
        <dbReference type="Proteomes" id="UP001465976"/>
    </source>
</evidence>
<organism evidence="8 9">
    <name type="scientific">Marasmius crinis-equi</name>
    <dbReference type="NCBI Taxonomy" id="585013"/>
    <lineage>
        <taxon>Eukaryota</taxon>
        <taxon>Fungi</taxon>
        <taxon>Dikarya</taxon>
        <taxon>Basidiomycota</taxon>
        <taxon>Agaricomycotina</taxon>
        <taxon>Agaricomycetes</taxon>
        <taxon>Agaricomycetidae</taxon>
        <taxon>Agaricales</taxon>
        <taxon>Marasmiineae</taxon>
        <taxon>Marasmiaceae</taxon>
        <taxon>Marasmius</taxon>
    </lineage>
</organism>
<keyword evidence="3 7" id="KW-1133">Transmembrane helix</keyword>
<proteinExistence type="predicted"/>
<evidence type="ECO:0000256" key="3">
    <source>
        <dbReference type="ARBA" id="ARBA00022989"/>
    </source>
</evidence>
<evidence type="ECO:0000256" key="6">
    <source>
        <dbReference type="SAM" id="MobiDB-lite"/>
    </source>
</evidence>
<keyword evidence="4" id="KW-0496">Mitochondrion</keyword>
<keyword evidence="5 7" id="KW-0472">Membrane</keyword>
<keyword evidence="2 7" id="KW-0812">Transmembrane</keyword>
<reference evidence="8 9" key="1">
    <citation type="submission" date="2024-02" db="EMBL/GenBank/DDBJ databases">
        <title>A draft genome for the cacao thread blight pathogen Marasmius crinis-equi.</title>
        <authorList>
            <person name="Cohen S.P."/>
            <person name="Baruah I.K."/>
            <person name="Amoako-Attah I."/>
            <person name="Bukari Y."/>
            <person name="Meinhardt L.W."/>
            <person name="Bailey B.A."/>
        </authorList>
    </citation>
    <scope>NUCLEOTIDE SEQUENCE [LARGE SCALE GENOMIC DNA]</scope>
    <source>
        <strain evidence="8 9">GH-76</strain>
    </source>
</reference>
<name>A0ABR3FYM0_9AGAR</name>
<feature type="region of interest" description="Disordered" evidence="6">
    <location>
        <begin position="24"/>
        <end position="47"/>
    </location>
</feature>
<evidence type="ECO:0000313" key="8">
    <source>
        <dbReference type="EMBL" id="KAL0580643.1"/>
    </source>
</evidence>
<dbReference type="InterPro" id="IPR013946">
    <property type="entry name" value="NCA2-like"/>
</dbReference>
<dbReference type="EMBL" id="JBAHYK010000026">
    <property type="protein sequence ID" value="KAL0580643.1"/>
    <property type="molecule type" value="Genomic_DNA"/>
</dbReference>
<dbReference type="Proteomes" id="UP001465976">
    <property type="component" value="Unassembled WGS sequence"/>
</dbReference>
<evidence type="ECO:0000256" key="2">
    <source>
        <dbReference type="ARBA" id="ARBA00022692"/>
    </source>
</evidence>
<sequence length="666" mass="75213">MAFLEPLTVRSYVKGLHQYAKKPLSHVAVSPSPSRTGQSQSISDNSESTKQRLQLVLASLDQVDSKESIKHTEDATQLLLSLNGQEFVEGLPSRKDSEQIALEQTVLNKVMISIYSQALDVLLFQSLEAEKEMEWWDEVERSPSSVAYYLLQTLPSRIVNLLQTIYAGLRRQNLPVNISQLKPSSLRLLFPSRALRPSVLLTSMFPHLLYSSQTLSPIPSSPFFFASQPPPSSSMFERIHHIISQFMRSIRHFVALPYYLTKQECQFKRRRLEVIRDDRALALGELAQGRLRIRDVLVKSRADPESFRGVIESISQAIDDGAAIETTSTLSMIRNLDSDAFARCRDLHAARLQSKQLIRPSRSTLIWPQLVLGPPVFLYAVSRLYQSRGSLIELAQESKEVLKGFLVDWIIEPLKGVLDTIRSKDRSVIVSKEGIDADFDSLERMAISLAKDHMNYSPEQLRALSEQVKAGDLTSVMKLYEEDIRSPLKSALTGTLLRTLFIQVQKAKVDIDQALGGIDRLLKSQELTFAFVGVAPALSLLYLTVGYLRRLWVGGRGKGQYGGKHQRAHVLFAMRRIERLLIHDQDRQVSSLTAGLLMLSVARLQSYAEKYLPKRSQLKQGFLEDVEDLEDPELGGNERRLVLERMWRSWGSVLGLGTIAGEFIVR</sequence>
<accession>A0ABR3FYM0</accession>
<feature type="transmembrane region" description="Helical" evidence="7">
    <location>
        <begin position="527"/>
        <end position="548"/>
    </location>
</feature>